<feature type="region of interest" description="Disordered" evidence="1">
    <location>
        <begin position="1"/>
        <end position="25"/>
    </location>
</feature>
<sequence length="85" mass="9334">MAGLVPAIHVEPPGTKDVDARDKPGHDADLRQVAPAGTAAFLQERLDHMHRHATKCMFGVESLLPRNDTAITHFSALNRQGELFH</sequence>
<accession>A0A2U8P3S3</accession>
<protein>
    <submittedName>
        <fullName evidence="2">Uncharacterized protein</fullName>
    </submittedName>
</protein>
<feature type="compositionally biased region" description="Basic and acidic residues" evidence="1">
    <location>
        <begin position="14"/>
        <end position="25"/>
    </location>
</feature>
<reference evidence="2 3" key="1">
    <citation type="journal article" date="2014" name="Int. J. Syst. Evol. Microbiol.">
        <title>Bradyrhizobium ottawaense sp. nov., a symbiotic nitrogen fixing bacterium from root nodules of soybeans in Canada.</title>
        <authorList>
            <person name="Yu X."/>
            <person name="Cloutier S."/>
            <person name="Tambong J.T."/>
            <person name="Bromfield E.S."/>
        </authorList>
    </citation>
    <scope>NUCLEOTIDE SEQUENCE [LARGE SCALE GENOMIC DNA]</scope>
    <source>
        <strain evidence="2 3">OO99</strain>
    </source>
</reference>
<dbReference type="EMBL" id="CP029425">
    <property type="protein sequence ID" value="AWL92317.1"/>
    <property type="molecule type" value="Genomic_DNA"/>
</dbReference>
<evidence type="ECO:0000313" key="3">
    <source>
        <dbReference type="Proteomes" id="UP000215703"/>
    </source>
</evidence>
<name>A0A2U8P3S3_9BRAD</name>
<gene>
    <name evidence="2" type="ORF">CIT37_08960</name>
</gene>
<reference evidence="2 3" key="2">
    <citation type="journal article" date="2017" name="Syst. Appl. Microbiol.">
        <title>Soybeans inoculated with root zone soils of Canadian native legumes harbour diverse and novel Bradyrhizobium spp. that possess agricultural potential.</title>
        <authorList>
            <person name="Bromfield E.S.P."/>
            <person name="Cloutier S."/>
            <person name="Tambong J.T."/>
            <person name="Tran Thi T.V."/>
        </authorList>
    </citation>
    <scope>NUCLEOTIDE SEQUENCE [LARGE SCALE GENOMIC DNA]</scope>
    <source>
        <strain evidence="2 3">OO99</strain>
    </source>
</reference>
<dbReference type="AlphaFoldDB" id="A0A2U8P3S3"/>
<evidence type="ECO:0000313" key="2">
    <source>
        <dbReference type="EMBL" id="AWL92317.1"/>
    </source>
</evidence>
<evidence type="ECO:0000256" key="1">
    <source>
        <dbReference type="SAM" id="MobiDB-lite"/>
    </source>
</evidence>
<organism evidence="2 3">
    <name type="scientific">Bradyrhizobium ottawaense</name>
    <dbReference type="NCBI Taxonomy" id="931866"/>
    <lineage>
        <taxon>Bacteria</taxon>
        <taxon>Pseudomonadati</taxon>
        <taxon>Pseudomonadota</taxon>
        <taxon>Alphaproteobacteria</taxon>
        <taxon>Hyphomicrobiales</taxon>
        <taxon>Nitrobacteraceae</taxon>
        <taxon>Bradyrhizobium</taxon>
    </lineage>
</organism>
<proteinExistence type="predicted"/>
<dbReference type="Proteomes" id="UP000215703">
    <property type="component" value="Chromosome"/>
</dbReference>